<proteinExistence type="predicted"/>
<evidence type="ECO:0000313" key="2">
    <source>
        <dbReference type="EMBL" id="MFC2926308.1"/>
    </source>
</evidence>
<dbReference type="Pfam" id="PF11306">
    <property type="entry name" value="DUF3108"/>
    <property type="match status" value="1"/>
</dbReference>
<sequence>MIVRPALVPIAALTALCWTPGAGGDGAPVPHGETLRLTATYSTSVLVFQVGRIDVTAEVAGGRYAADAHVEAAGLAALFTDFEIDSEVEGRLDGLAPRPDRYGHVERTGNKVRTVEVGFGTGVAQPSAEPPFSSWGEPPASEADRTGTIDPMTAVLFLSQSLAEAQGEPCTGSLPVFDGKQRYNLNLTARGTEEIRTRGWRGEALVCDAYYEPISGYDPEDWPEPGETSHPLRLWIAPVGDGAAFIPVRAHTRAGFGGVTIEAREITLG</sequence>
<reference evidence="3" key="1">
    <citation type="journal article" date="2019" name="Int. J. Syst. Evol. Microbiol.">
        <title>The Global Catalogue of Microorganisms (GCM) 10K type strain sequencing project: providing services to taxonomists for standard genome sequencing and annotation.</title>
        <authorList>
            <consortium name="The Broad Institute Genomics Platform"/>
            <consortium name="The Broad Institute Genome Sequencing Center for Infectious Disease"/>
            <person name="Wu L."/>
            <person name="Ma J."/>
        </authorList>
    </citation>
    <scope>NUCLEOTIDE SEQUENCE [LARGE SCALE GENOMIC DNA]</scope>
    <source>
        <strain evidence="3">KCTC 52487</strain>
    </source>
</reference>
<organism evidence="2 3">
    <name type="scientific">Hyphobacterium vulgare</name>
    <dbReference type="NCBI Taxonomy" id="1736751"/>
    <lineage>
        <taxon>Bacteria</taxon>
        <taxon>Pseudomonadati</taxon>
        <taxon>Pseudomonadota</taxon>
        <taxon>Alphaproteobacteria</taxon>
        <taxon>Maricaulales</taxon>
        <taxon>Maricaulaceae</taxon>
        <taxon>Hyphobacterium</taxon>
    </lineage>
</organism>
<evidence type="ECO:0000313" key="3">
    <source>
        <dbReference type="Proteomes" id="UP001595379"/>
    </source>
</evidence>
<dbReference type="InterPro" id="IPR021457">
    <property type="entry name" value="DUF3108"/>
</dbReference>
<dbReference type="RefSeq" id="WP_343164620.1">
    <property type="nucleotide sequence ID" value="NZ_JBHRSV010000016.1"/>
</dbReference>
<dbReference type="EMBL" id="JBHRSV010000016">
    <property type="protein sequence ID" value="MFC2926308.1"/>
    <property type="molecule type" value="Genomic_DNA"/>
</dbReference>
<dbReference type="Proteomes" id="UP001595379">
    <property type="component" value="Unassembled WGS sequence"/>
</dbReference>
<gene>
    <name evidence="2" type="ORF">ACFOOR_09330</name>
</gene>
<accession>A0ABV6ZY82</accession>
<comment type="caution">
    <text evidence="2">The sequence shown here is derived from an EMBL/GenBank/DDBJ whole genome shotgun (WGS) entry which is preliminary data.</text>
</comment>
<name>A0ABV6ZY82_9PROT</name>
<feature type="region of interest" description="Disordered" evidence="1">
    <location>
        <begin position="122"/>
        <end position="143"/>
    </location>
</feature>
<evidence type="ECO:0000256" key="1">
    <source>
        <dbReference type="SAM" id="MobiDB-lite"/>
    </source>
</evidence>
<keyword evidence="3" id="KW-1185">Reference proteome</keyword>
<protein>
    <submittedName>
        <fullName evidence="2">DUF3108 domain-containing protein</fullName>
    </submittedName>
</protein>